<dbReference type="InterPro" id="IPR014017">
    <property type="entry name" value="DNA_helicase_UvrD-like_C"/>
</dbReference>
<accession>A0A7J5L0E5</accession>
<dbReference type="GO" id="GO:0000725">
    <property type="term" value="P:recombinational repair"/>
    <property type="evidence" value="ECO:0007669"/>
    <property type="project" value="TreeGrafter"/>
</dbReference>
<dbReference type="GO" id="GO:0033202">
    <property type="term" value="C:DNA helicase complex"/>
    <property type="evidence" value="ECO:0007669"/>
    <property type="project" value="TreeGrafter"/>
</dbReference>
<dbReference type="GO" id="GO:0003677">
    <property type="term" value="F:DNA binding"/>
    <property type="evidence" value="ECO:0007669"/>
    <property type="project" value="InterPro"/>
</dbReference>
<feature type="transmembrane region" description="Helical" evidence="6">
    <location>
        <begin position="54"/>
        <end position="75"/>
    </location>
</feature>
<dbReference type="Proteomes" id="UP000440773">
    <property type="component" value="Unassembled WGS sequence"/>
</dbReference>
<evidence type="ECO:0000256" key="4">
    <source>
        <dbReference type="ARBA" id="ARBA00022840"/>
    </source>
</evidence>
<keyword evidence="1" id="KW-0547">Nucleotide-binding</keyword>
<evidence type="ECO:0000259" key="7">
    <source>
        <dbReference type="Pfam" id="PF13361"/>
    </source>
</evidence>
<dbReference type="RefSeq" id="WP_151870929.1">
    <property type="nucleotide sequence ID" value="NZ_WCLO01000037.1"/>
</dbReference>
<dbReference type="GO" id="GO:0016787">
    <property type="term" value="F:hydrolase activity"/>
    <property type="evidence" value="ECO:0007669"/>
    <property type="project" value="UniProtKB-KW"/>
</dbReference>
<keyword evidence="4" id="KW-0067">ATP-binding</keyword>
<keyword evidence="6" id="KW-0472">Membrane</keyword>
<dbReference type="PANTHER" id="PTHR11070">
    <property type="entry name" value="UVRD / RECB / PCRA DNA HELICASE FAMILY MEMBER"/>
    <property type="match status" value="1"/>
</dbReference>
<dbReference type="SUPFAM" id="SSF52540">
    <property type="entry name" value="P-loop containing nucleoside triphosphate hydrolases"/>
    <property type="match status" value="1"/>
</dbReference>
<dbReference type="Gene3D" id="3.40.50.300">
    <property type="entry name" value="P-loop containing nucleotide triphosphate hydrolases"/>
    <property type="match status" value="3"/>
</dbReference>
<keyword evidence="6" id="KW-1133">Transmembrane helix</keyword>
<evidence type="ECO:0000256" key="2">
    <source>
        <dbReference type="ARBA" id="ARBA00022801"/>
    </source>
</evidence>
<dbReference type="InterPro" id="IPR027417">
    <property type="entry name" value="P-loop_NTPase"/>
</dbReference>
<dbReference type="GO" id="GO:0043138">
    <property type="term" value="F:3'-5' DNA helicase activity"/>
    <property type="evidence" value="ECO:0007669"/>
    <property type="project" value="TreeGrafter"/>
</dbReference>
<keyword evidence="3" id="KW-0347">Helicase</keyword>
<protein>
    <recommendedName>
        <fullName evidence="5">DNA 3'-5' helicase II</fullName>
    </recommendedName>
</protein>
<evidence type="ECO:0000256" key="1">
    <source>
        <dbReference type="ARBA" id="ARBA00022741"/>
    </source>
</evidence>
<feature type="domain" description="UvrD-like helicase C-terminal" evidence="7">
    <location>
        <begin position="290"/>
        <end position="349"/>
    </location>
</feature>
<dbReference type="GO" id="GO:0005829">
    <property type="term" value="C:cytosol"/>
    <property type="evidence" value="ECO:0007669"/>
    <property type="project" value="TreeGrafter"/>
</dbReference>
<dbReference type="Pfam" id="PF13361">
    <property type="entry name" value="UvrD_C"/>
    <property type="match status" value="1"/>
</dbReference>
<evidence type="ECO:0000256" key="6">
    <source>
        <dbReference type="SAM" id="Phobius"/>
    </source>
</evidence>
<dbReference type="Pfam" id="PF13245">
    <property type="entry name" value="AAA_19"/>
    <property type="match status" value="1"/>
</dbReference>
<gene>
    <name evidence="8" type="ORF">F9962_13490</name>
</gene>
<sequence>MAWLVPENMLDDQQRDFIENVDIDQRNVWIKGFPGSGKSVLLAYTMKRIKRKDASAKVVVVVFTHSLIAMFKAAFAEMGVSANIMTYYEFMDGSSNYDYILSDEIQDMTGRVLSTMNSRAKHVIVAGDENQSIYDIDPKYRESTVTPSQISSLLNCRDFELGIIHRLSSSIISAVEKFMPNMNIFTARRDMTKRTTQIRLCTASSAEEEAKYIMKEAQRAVNIGDTAAILIPSQQKIIDFFQMALSALGKNQWSVQLNKWGKVDYNKLNSYLKSNNVKLQYVGNGYGSFTESDGRICVMTYHSSKGLDFDNVFLPGLNQSLYINSNEKLSRTLFMVAMTRSRNNLYLIHSGSKSAYLNNFSDDCSKINIHDALTGQFNTSGGGNIFGI</sequence>
<comment type="caution">
    <text evidence="8">The sequence shown here is derived from an EMBL/GenBank/DDBJ whole genome shotgun (WGS) entry which is preliminary data.</text>
</comment>
<name>A0A7J5L0E5_BACSE</name>
<evidence type="ECO:0000313" key="9">
    <source>
        <dbReference type="Proteomes" id="UP000440773"/>
    </source>
</evidence>
<dbReference type="AlphaFoldDB" id="A0A7J5L0E5"/>
<evidence type="ECO:0000256" key="5">
    <source>
        <dbReference type="ARBA" id="ARBA00034923"/>
    </source>
</evidence>
<evidence type="ECO:0000313" key="8">
    <source>
        <dbReference type="EMBL" id="KAB5280163.1"/>
    </source>
</evidence>
<evidence type="ECO:0000256" key="3">
    <source>
        <dbReference type="ARBA" id="ARBA00022806"/>
    </source>
</evidence>
<reference evidence="8 9" key="1">
    <citation type="journal article" date="2019" name="Nat. Med.">
        <title>A library of human gut bacterial isolates paired with longitudinal multiomics data enables mechanistic microbiome research.</title>
        <authorList>
            <person name="Poyet M."/>
            <person name="Groussin M."/>
            <person name="Gibbons S.M."/>
            <person name="Avila-Pacheco J."/>
            <person name="Jiang X."/>
            <person name="Kearney S.M."/>
            <person name="Perrotta A.R."/>
            <person name="Berdy B."/>
            <person name="Zhao S."/>
            <person name="Lieberman T.D."/>
            <person name="Swanson P.K."/>
            <person name="Smith M."/>
            <person name="Roesemann S."/>
            <person name="Alexander J.E."/>
            <person name="Rich S.A."/>
            <person name="Livny J."/>
            <person name="Vlamakis H."/>
            <person name="Clish C."/>
            <person name="Bullock K."/>
            <person name="Deik A."/>
            <person name="Scott J."/>
            <person name="Pierce K.A."/>
            <person name="Xavier R.J."/>
            <person name="Alm E.J."/>
        </authorList>
    </citation>
    <scope>NUCLEOTIDE SEQUENCE [LARGE SCALE GENOMIC DNA]</scope>
    <source>
        <strain evidence="8 9">BIOML-A17</strain>
    </source>
</reference>
<proteinExistence type="predicted"/>
<dbReference type="PANTHER" id="PTHR11070:SF2">
    <property type="entry name" value="ATP-DEPENDENT DNA HELICASE SRS2"/>
    <property type="match status" value="1"/>
</dbReference>
<dbReference type="EMBL" id="WCLP01000037">
    <property type="protein sequence ID" value="KAB5280163.1"/>
    <property type="molecule type" value="Genomic_DNA"/>
</dbReference>
<keyword evidence="6" id="KW-0812">Transmembrane</keyword>
<keyword evidence="2" id="KW-0378">Hydrolase</keyword>
<dbReference type="GO" id="GO:0005524">
    <property type="term" value="F:ATP binding"/>
    <property type="evidence" value="ECO:0007669"/>
    <property type="project" value="UniProtKB-KW"/>
</dbReference>
<dbReference type="InterPro" id="IPR000212">
    <property type="entry name" value="DNA_helicase_UvrD/REP"/>
</dbReference>
<organism evidence="8 9">
    <name type="scientific">Bacteroides stercoris</name>
    <dbReference type="NCBI Taxonomy" id="46506"/>
    <lineage>
        <taxon>Bacteria</taxon>
        <taxon>Pseudomonadati</taxon>
        <taxon>Bacteroidota</taxon>
        <taxon>Bacteroidia</taxon>
        <taxon>Bacteroidales</taxon>
        <taxon>Bacteroidaceae</taxon>
        <taxon>Bacteroides</taxon>
    </lineage>
</organism>